<sequence>MTFPTTSIISLRILGLFPFQMHSHYVMCRKLMRELAVKGHRVDVYSYFPLNQKILNYHDYSLAGTLPAISNNMSFKEIPLVWGSDSIKEWLKAMGIPICRLLGLPIFQNLLHDPPIDAPYDLVIIELSAAQCYIPFGRRLNVPVIGVVTTPYLLDWQYDSFGTPINLAIDPSCASQYEARMNFLERLDNFVLYNRAYWTFVLSTREHDKVVERIFGLGLPEYITGFSKFKF</sequence>
<protein>
    <submittedName>
        <fullName evidence="1">Uncharacterized protein</fullName>
    </submittedName>
</protein>
<dbReference type="KEGG" id="nvi:103317449"/>
<dbReference type="SUPFAM" id="SSF53756">
    <property type="entry name" value="UDP-Glycosyltransferase/glycogen phosphorylase"/>
    <property type="match status" value="1"/>
</dbReference>
<name>A0A7M7QAI8_NASVI</name>
<accession>A0A7M7QAI8</accession>
<dbReference type="RefSeq" id="XP_031782526.1">
    <property type="nucleotide sequence ID" value="XM_031926666.2"/>
</dbReference>
<evidence type="ECO:0000313" key="2">
    <source>
        <dbReference type="Proteomes" id="UP000002358"/>
    </source>
</evidence>
<keyword evidence="2" id="KW-1185">Reference proteome</keyword>
<proteinExistence type="predicted"/>
<reference evidence="1" key="1">
    <citation type="submission" date="2021-01" db="UniProtKB">
        <authorList>
            <consortium name="EnsemblMetazoa"/>
        </authorList>
    </citation>
    <scope>IDENTIFICATION</scope>
</reference>
<dbReference type="GeneID" id="103317449"/>
<dbReference type="Proteomes" id="UP000002358">
    <property type="component" value="Chromosome 3"/>
</dbReference>
<organism evidence="1 2">
    <name type="scientific">Nasonia vitripennis</name>
    <name type="common">Parasitic wasp</name>
    <dbReference type="NCBI Taxonomy" id="7425"/>
    <lineage>
        <taxon>Eukaryota</taxon>
        <taxon>Metazoa</taxon>
        <taxon>Ecdysozoa</taxon>
        <taxon>Arthropoda</taxon>
        <taxon>Hexapoda</taxon>
        <taxon>Insecta</taxon>
        <taxon>Pterygota</taxon>
        <taxon>Neoptera</taxon>
        <taxon>Endopterygota</taxon>
        <taxon>Hymenoptera</taxon>
        <taxon>Apocrita</taxon>
        <taxon>Proctotrupomorpha</taxon>
        <taxon>Chalcidoidea</taxon>
        <taxon>Pteromalidae</taxon>
        <taxon>Pteromalinae</taxon>
        <taxon>Nasonia</taxon>
    </lineage>
</organism>
<dbReference type="InParanoid" id="A0A7M7QAI8"/>
<evidence type="ECO:0000313" key="1">
    <source>
        <dbReference type="EnsemblMetazoa" id="XP_031782526"/>
    </source>
</evidence>
<dbReference type="OrthoDB" id="5835829at2759"/>
<dbReference type="Gene3D" id="3.40.50.2000">
    <property type="entry name" value="Glycogen Phosphorylase B"/>
    <property type="match status" value="1"/>
</dbReference>
<dbReference type="EnsemblMetazoa" id="XM_031926666">
    <property type="protein sequence ID" value="XP_031782526"/>
    <property type="gene ID" value="LOC103317449"/>
</dbReference>
<dbReference type="AlphaFoldDB" id="A0A7M7QAI8"/>